<reference evidence="1" key="1">
    <citation type="submission" date="2024-07" db="EMBL/GenBank/DDBJ databases">
        <title>Metagenome and Metagenome-Assembled Genomes of Archaea from a hot spring from the geothermal field of Los Azufres, Mexico.</title>
        <authorList>
            <person name="Marin-Paredes R."/>
            <person name="Martinez-Romero E."/>
            <person name="Servin-Garciduenas L.E."/>
        </authorList>
    </citation>
    <scope>NUCLEOTIDE SEQUENCE</scope>
</reference>
<dbReference type="Proteomes" id="UP000033636">
    <property type="component" value="Unassembled WGS sequence"/>
</dbReference>
<evidence type="ECO:0000313" key="1">
    <source>
        <dbReference type="EMBL" id="MFB6490313.1"/>
    </source>
</evidence>
<name>A0ACC6UZQ9_9CREN</name>
<protein>
    <submittedName>
        <fullName evidence="1">YHS domain-containing protein</fullName>
    </submittedName>
</protein>
<organism evidence="1 2">
    <name type="scientific">Thermoproteus sp. AZ2</name>
    <dbReference type="NCBI Taxonomy" id="1609232"/>
    <lineage>
        <taxon>Archaea</taxon>
        <taxon>Thermoproteota</taxon>
        <taxon>Thermoprotei</taxon>
        <taxon>Thermoproteales</taxon>
        <taxon>Thermoproteaceae</taxon>
        <taxon>Thermoproteus</taxon>
    </lineage>
</organism>
<proteinExistence type="predicted"/>
<dbReference type="EMBL" id="JZWT02000007">
    <property type="protein sequence ID" value="MFB6490313.1"/>
    <property type="molecule type" value="Genomic_DNA"/>
</dbReference>
<comment type="caution">
    <text evidence="1">The sequence shown here is derived from an EMBL/GenBank/DDBJ whole genome shotgun (WGS) entry which is preliminary data.</text>
</comment>
<evidence type="ECO:0000313" key="2">
    <source>
        <dbReference type="Proteomes" id="UP000033636"/>
    </source>
</evidence>
<sequence>MAIDPVCGMEVDPKAAQFKSLYKGKVYYFCSRHCKEAFDKDPEYYLTHGPVGMPHHGGTPDRR</sequence>
<accession>A0ACC6UZQ9</accession>
<gene>
    <name evidence="1" type="ORF">TU35_003540</name>
</gene>